<evidence type="ECO:0000313" key="8">
    <source>
        <dbReference type="EMBL" id="VAX26114.1"/>
    </source>
</evidence>
<evidence type="ECO:0000256" key="4">
    <source>
        <dbReference type="ARBA" id="ARBA00022801"/>
    </source>
</evidence>
<evidence type="ECO:0000256" key="5">
    <source>
        <dbReference type="ARBA" id="ARBA00035648"/>
    </source>
</evidence>
<organism evidence="8">
    <name type="scientific">hydrothermal vent metagenome</name>
    <dbReference type="NCBI Taxonomy" id="652676"/>
    <lineage>
        <taxon>unclassified sequences</taxon>
        <taxon>metagenomes</taxon>
        <taxon>ecological metagenomes</taxon>
    </lineage>
</organism>
<comment type="similarity">
    <text evidence="5">Belongs to the YicC/YloC family.</text>
</comment>
<gene>
    <name evidence="8" type="ORF">MNBD_IGNAVI01-863</name>
</gene>
<keyword evidence="4" id="KW-0378">Hydrolase</keyword>
<dbReference type="GO" id="GO:0016787">
    <property type="term" value="F:hydrolase activity"/>
    <property type="evidence" value="ECO:0007669"/>
    <property type="project" value="UniProtKB-KW"/>
</dbReference>
<dbReference type="InterPro" id="IPR013551">
    <property type="entry name" value="YicC-like_C"/>
</dbReference>
<sequence length="291" mass="32986">MIQSMTGYGKASGSSNDYTFEVEVKSVNSRFLDISVRLPKDLSSKEIELRNLIKQKINRGKVSLNINLSKDGISNGTSKMESKNVLNAVEVLNKIKSEANINEELQLSHLLSYPNLFADSDHDLSESELELVKNALLEAIDEMLKMRYAEGEMLVSDLKNRIDNIVEWNKDISELGRDSVEEYFAKLKERAADLVGNISDCDDRLNMELALLAEKYDITEEAVRLDSHLKQFLNTLENGKEAGKKLNFLVQEMNREANTLSNKSVSLDITNKAILIKEELEKIREQVQNIE</sequence>
<evidence type="ECO:0000259" key="7">
    <source>
        <dbReference type="Pfam" id="PF08340"/>
    </source>
</evidence>
<name>A0A3B1CQB6_9ZZZZ</name>
<feature type="domain" description="Endoribonuclease YicC-like N-terminal" evidence="6">
    <location>
        <begin position="2"/>
        <end position="154"/>
    </location>
</feature>
<reference evidence="8" key="1">
    <citation type="submission" date="2018-06" db="EMBL/GenBank/DDBJ databases">
        <authorList>
            <person name="Zhirakovskaya E."/>
        </authorList>
    </citation>
    <scope>NUCLEOTIDE SEQUENCE</scope>
</reference>
<dbReference type="NCBIfam" id="TIGR00255">
    <property type="entry name" value="YicC/YloC family endoribonuclease"/>
    <property type="match status" value="1"/>
</dbReference>
<comment type="cofactor">
    <cofactor evidence="1">
        <name>a divalent metal cation</name>
        <dbReference type="ChEBI" id="CHEBI:60240"/>
    </cofactor>
</comment>
<proteinExistence type="inferred from homology"/>
<dbReference type="InterPro" id="IPR005229">
    <property type="entry name" value="YicC/YloC-like"/>
</dbReference>
<evidence type="ECO:0000259" key="6">
    <source>
        <dbReference type="Pfam" id="PF03755"/>
    </source>
</evidence>
<dbReference type="AlphaFoldDB" id="A0A3B1CQB6"/>
<dbReference type="InterPro" id="IPR013527">
    <property type="entry name" value="YicC-like_N"/>
</dbReference>
<keyword evidence="3" id="KW-0255">Endonuclease</keyword>
<dbReference type="PANTHER" id="PTHR30636:SF3">
    <property type="entry name" value="UPF0701 PROTEIN YICC"/>
    <property type="match status" value="1"/>
</dbReference>
<evidence type="ECO:0000256" key="3">
    <source>
        <dbReference type="ARBA" id="ARBA00022759"/>
    </source>
</evidence>
<dbReference type="Pfam" id="PF08340">
    <property type="entry name" value="YicC-like_C"/>
    <property type="match status" value="1"/>
</dbReference>
<evidence type="ECO:0000256" key="1">
    <source>
        <dbReference type="ARBA" id="ARBA00001968"/>
    </source>
</evidence>
<dbReference type="EMBL" id="UOGD01000323">
    <property type="protein sequence ID" value="VAX26114.1"/>
    <property type="molecule type" value="Genomic_DNA"/>
</dbReference>
<dbReference type="GO" id="GO:0004521">
    <property type="term" value="F:RNA endonuclease activity"/>
    <property type="evidence" value="ECO:0007669"/>
    <property type="project" value="InterPro"/>
</dbReference>
<protein>
    <submittedName>
        <fullName evidence="8">UPF0701 protein YloC</fullName>
    </submittedName>
</protein>
<accession>A0A3B1CQB6</accession>
<dbReference type="Pfam" id="PF03755">
    <property type="entry name" value="YicC-like_N"/>
    <property type="match status" value="1"/>
</dbReference>
<dbReference type="PANTHER" id="PTHR30636">
    <property type="entry name" value="UPF0701 PROTEIN YICC"/>
    <property type="match status" value="1"/>
</dbReference>
<feature type="domain" description="Endoribonuclease YicC-like C-terminal" evidence="7">
    <location>
        <begin position="175"/>
        <end position="291"/>
    </location>
</feature>
<evidence type="ECO:0000256" key="2">
    <source>
        <dbReference type="ARBA" id="ARBA00022722"/>
    </source>
</evidence>
<keyword evidence="2" id="KW-0540">Nuclease</keyword>